<organism evidence="2 3">
    <name type="scientific">Flaviflagellibacter deserti</name>
    <dbReference type="NCBI Taxonomy" id="2267266"/>
    <lineage>
        <taxon>Bacteria</taxon>
        <taxon>Pseudomonadati</taxon>
        <taxon>Pseudomonadota</taxon>
        <taxon>Alphaproteobacteria</taxon>
        <taxon>Hyphomicrobiales</taxon>
        <taxon>Flaviflagellibacter</taxon>
    </lineage>
</organism>
<dbReference type="PANTHER" id="PTHR33609">
    <property type="entry name" value="LOW CALCIUM RESPONSE LOCUS PROTEIN S"/>
    <property type="match status" value="1"/>
</dbReference>
<dbReference type="RefSeq" id="WP_114956820.1">
    <property type="nucleotide sequence ID" value="NZ_JBHSJF010000006.1"/>
</dbReference>
<dbReference type="Proteomes" id="UP001595796">
    <property type="component" value="Unassembled WGS sequence"/>
</dbReference>
<keyword evidence="3" id="KW-1185">Reference proteome</keyword>
<dbReference type="EMBL" id="JBHSJF010000006">
    <property type="protein sequence ID" value="MFC5068953.1"/>
    <property type="molecule type" value="Genomic_DNA"/>
</dbReference>
<protein>
    <submittedName>
        <fullName evidence="2">Transposase</fullName>
    </submittedName>
</protein>
<gene>
    <name evidence="2" type="ORF">ACFPFW_13130</name>
</gene>
<dbReference type="SUPFAM" id="SSF46689">
    <property type="entry name" value="Homeodomain-like"/>
    <property type="match status" value="1"/>
</dbReference>
<reference evidence="3" key="1">
    <citation type="journal article" date="2019" name="Int. J. Syst. Evol. Microbiol.">
        <title>The Global Catalogue of Microorganisms (GCM) 10K type strain sequencing project: providing services to taxonomists for standard genome sequencing and annotation.</title>
        <authorList>
            <consortium name="The Broad Institute Genomics Platform"/>
            <consortium name="The Broad Institute Genome Sequencing Center for Infectious Disease"/>
            <person name="Wu L."/>
            <person name="Ma J."/>
        </authorList>
    </citation>
    <scope>NUCLEOTIDE SEQUENCE [LARGE SCALE GENOMIC DNA]</scope>
    <source>
        <strain evidence="3">CGMCC 1.16444</strain>
    </source>
</reference>
<dbReference type="Pfam" id="PF01527">
    <property type="entry name" value="HTH_Tnp_1"/>
    <property type="match status" value="1"/>
</dbReference>
<dbReference type="PANTHER" id="PTHR33609:SF1">
    <property type="entry name" value="TRANSPOSASE"/>
    <property type="match status" value="1"/>
</dbReference>
<dbReference type="InterPro" id="IPR002514">
    <property type="entry name" value="Transposase_8"/>
</dbReference>
<proteinExistence type="predicted"/>
<accession>A0ABV9Z539</accession>
<evidence type="ECO:0000313" key="2">
    <source>
        <dbReference type="EMBL" id="MFC5068953.1"/>
    </source>
</evidence>
<dbReference type="InterPro" id="IPR009057">
    <property type="entry name" value="Homeodomain-like_sf"/>
</dbReference>
<name>A0ABV9Z539_9HYPH</name>
<feature type="region of interest" description="Disordered" evidence="1">
    <location>
        <begin position="77"/>
        <end position="106"/>
    </location>
</feature>
<sequence>MRRSQFTDDEIIRLLREADGGTPVSEICRTAAVSMRTFYRWRQRFNGMEPAELSEMRALQIENRRLRAVLEDLVRGPGMARPRGSAAPSPVQEQDHHGGAPSSRGGMLYYASLRARP</sequence>
<dbReference type="InterPro" id="IPR052546">
    <property type="entry name" value="Transposase_8_domain"/>
</dbReference>
<evidence type="ECO:0000256" key="1">
    <source>
        <dbReference type="SAM" id="MobiDB-lite"/>
    </source>
</evidence>
<evidence type="ECO:0000313" key="3">
    <source>
        <dbReference type="Proteomes" id="UP001595796"/>
    </source>
</evidence>
<comment type="caution">
    <text evidence="2">The sequence shown here is derived from an EMBL/GenBank/DDBJ whole genome shotgun (WGS) entry which is preliminary data.</text>
</comment>